<evidence type="ECO:0000256" key="1">
    <source>
        <dbReference type="SAM" id="SignalP"/>
    </source>
</evidence>
<feature type="signal peptide" evidence="1">
    <location>
        <begin position="1"/>
        <end position="21"/>
    </location>
</feature>
<organism evidence="2 3">
    <name type="scientific">Bosea lupini</name>
    <dbReference type="NCBI Taxonomy" id="1036779"/>
    <lineage>
        <taxon>Bacteria</taxon>
        <taxon>Pseudomonadati</taxon>
        <taxon>Pseudomonadota</taxon>
        <taxon>Alphaproteobacteria</taxon>
        <taxon>Hyphomicrobiales</taxon>
        <taxon>Boseaceae</taxon>
        <taxon>Bosea</taxon>
    </lineage>
</organism>
<reference evidence="3" key="1">
    <citation type="submission" date="2016-10" db="EMBL/GenBank/DDBJ databases">
        <authorList>
            <person name="Varghese N."/>
            <person name="Submissions S."/>
        </authorList>
    </citation>
    <scope>NUCLEOTIDE SEQUENCE [LARGE SCALE GENOMIC DNA]</scope>
    <source>
        <strain evidence="3">LMG 26383,CCUG 61248,R- 45681</strain>
    </source>
</reference>
<evidence type="ECO:0000313" key="3">
    <source>
        <dbReference type="Proteomes" id="UP000199664"/>
    </source>
</evidence>
<name>A0A1H7FRS5_9HYPH</name>
<sequence length="141" mass="14703">MQRITSLAAIAFATTIAQASAAGLDGSLWNHNGSTVLVDEARGRIVYDEPKAAIAGTVRSGTLLFEGRFNGKRISGTAYVFKKGCEPAAYPVAGMMEDNPNGFGSRIVLTGPAPKRDKASCAIIGSTGAHSRLVFEEAGDI</sequence>
<keyword evidence="1" id="KW-0732">Signal</keyword>
<proteinExistence type="predicted"/>
<dbReference type="OrthoDB" id="8611435at2"/>
<dbReference type="Proteomes" id="UP000199664">
    <property type="component" value="Unassembled WGS sequence"/>
</dbReference>
<dbReference type="STRING" id="1036779.SAMN04515666_10171"/>
<dbReference type="EMBL" id="FOAN01000001">
    <property type="protein sequence ID" value="SEK26065.1"/>
    <property type="molecule type" value="Genomic_DNA"/>
</dbReference>
<feature type="chain" id="PRO_5011743118" evidence="1">
    <location>
        <begin position="22"/>
        <end position="141"/>
    </location>
</feature>
<keyword evidence="3" id="KW-1185">Reference proteome</keyword>
<gene>
    <name evidence="2" type="ORF">SAMN04515666_10171</name>
</gene>
<dbReference type="AlphaFoldDB" id="A0A1H7FRS5"/>
<protein>
    <submittedName>
        <fullName evidence="2">Uncharacterized protein</fullName>
    </submittedName>
</protein>
<evidence type="ECO:0000313" key="2">
    <source>
        <dbReference type="EMBL" id="SEK26065.1"/>
    </source>
</evidence>
<dbReference type="RefSeq" id="WP_091828562.1">
    <property type="nucleotide sequence ID" value="NZ_FOAN01000001.1"/>
</dbReference>
<accession>A0A1H7FRS5</accession>